<dbReference type="InParanoid" id="A0A286UIW2"/>
<comment type="caution">
    <text evidence="2">The sequence shown here is derived from an EMBL/GenBank/DDBJ whole genome shotgun (WGS) entry which is preliminary data.</text>
</comment>
<protein>
    <submittedName>
        <fullName evidence="2">Uncharacterized protein</fullName>
    </submittedName>
</protein>
<feature type="compositionally biased region" description="Polar residues" evidence="1">
    <location>
        <begin position="38"/>
        <end position="89"/>
    </location>
</feature>
<dbReference type="EMBL" id="NBII01000004">
    <property type="protein sequence ID" value="PAV19551.1"/>
    <property type="molecule type" value="Genomic_DNA"/>
</dbReference>
<organism evidence="2 3">
    <name type="scientific">Pyrrhoderma noxium</name>
    <dbReference type="NCBI Taxonomy" id="2282107"/>
    <lineage>
        <taxon>Eukaryota</taxon>
        <taxon>Fungi</taxon>
        <taxon>Dikarya</taxon>
        <taxon>Basidiomycota</taxon>
        <taxon>Agaricomycotina</taxon>
        <taxon>Agaricomycetes</taxon>
        <taxon>Hymenochaetales</taxon>
        <taxon>Hymenochaetaceae</taxon>
        <taxon>Pyrrhoderma</taxon>
    </lineage>
</organism>
<proteinExistence type="predicted"/>
<accession>A0A286UIW2</accession>
<evidence type="ECO:0000256" key="1">
    <source>
        <dbReference type="SAM" id="MobiDB-lite"/>
    </source>
</evidence>
<dbReference type="Proteomes" id="UP000217199">
    <property type="component" value="Unassembled WGS sequence"/>
</dbReference>
<feature type="region of interest" description="Disordered" evidence="1">
    <location>
        <begin position="1"/>
        <end position="107"/>
    </location>
</feature>
<reference evidence="2 3" key="1">
    <citation type="journal article" date="2017" name="Mol. Ecol.">
        <title>Comparative and population genomic landscape of Phellinus noxius: A hypervariable fungus causing root rot in trees.</title>
        <authorList>
            <person name="Chung C.L."/>
            <person name="Lee T.J."/>
            <person name="Akiba M."/>
            <person name="Lee H.H."/>
            <person name="Kuo T.H."/>
            <person name="Liu D."/>
            <person name="Ke H.M."/>
            <person name="Yokoi T."/>
            <person name="Roa M.B."/>
            <person name="Lu M.J."/>
            <person name="Chang Y.Y."/>
            <person name="Ann P.J."/>
            <person name="Tsai J.N."/>
            <person name="Chen C.Y."/>
            <person name="Tzean S.S."/>
            <person name="Ota Y."/>
            <person name="Hattori T."/>
            <person name="Sahashi N."/>
            <person name="Liou R.F."/>
            <person name="Kikuchi T."/>
            <person name="Tsai I.J."/>
        </authorList>
    </citation>
    <scope>NUCLEOTIDE SEQUENCE [LARGE SCALE GENOMIC DNA]</scope>
    <source>
        <strain evidence="2 3">FFPRI411160</strain>
    </source>
</reference>
<evidence type="ECO:0000313" key="2">
    <source>
        <dbReference type="EMBL" id="PAV19551.1"/>
    </source>
</evidence>
<evidence type="ECO:0000313" key="3">
    <source>
        <dbReference type="Proteomes" id="UP000217199"/>
    </source>
</evidence>
<feature type="compositionally biased region" description="Low complexity" evidence="1">
    <location>
        <begin position="1"/>
        <end position="18"/>
    </location>
</feature>
<gene>
    <name evidence="2" type="ORF">PNOK_0448500</name>
</gene>
<sequence length="219" mass="23467">MRAVSSSWRPSESPDSGSVRTPSPLPIHGPGTHIPSPTARTSQTVPNSPSDGIPTNVSYGVSGSKSATSTEYIQEPPFSNSVYLDTSEGSPGVDKGPKDSSVQQVKLPLPKNCDKAIALGPKEKGASKAEDTCINNTFPDVNESFAFCTPQNQLRSLAGETPINQYQLNSKNVSHPSSLSTFLPSNPFSRSFFYQASDSSSDDELDRLELLYPDPNLDD</sequence>
<dbReference type="AlphaFoldDB" id="A0A286UIW2"/>
<name>A0A286UIW2_9AGAM</name>
<keyword evidence="3" id="KW-1185">Reference proteome</keyword>